<dbReference type="InterPro" id="IPR013039">
    <property type="entry name" value="DUF1588"/>
</dbReference>
<feature type="signal peptide" evidence="1">
    <location>
        <begin position="1"/>
        <end position="25"/>
    </location>
</feature>
<dbReference type="SUPFAM" id="SSF46626">
    <property type="entry name" value="Cytochrome c"/>
    <property type="match status" value="1"/>
</dbReference>
<evidence type="ECO:0000259" key="4">
    <source>
        <dbReference type="Pfam" id="PF07627"/>
    </source>
</evidence>
<feature type="domain" description="DUF1587" evidence="3">
    <location>
        <begin position="131"/>
        <end position="194"/>
    </location>
</feature>
<evidence type="ECO:0000259" key="3">
    <source>
        <dbReference type="Pfam" id="PF07626"/>
    </source>
</evidence>
<dbReference type="Pfam" id="PF07624">
    <property type="entry name" value="PSD2"/>
    <property type="match status" value="1"/>
</dbReference>
<dbReference type="InterPro" id="IPR013042">
    <property type="entry name" value="DUF1592"/>
</dbReference>
<comment type="caution">
    <text evidence="8">The sequence shown here is derived from an EMBL/GenBank/DDBJ whole genome shotgun (WGS) entry which is preliminary data.</text>
</comment>
<evidence type="ECO:0000313" key="8">
    <source>
        <dbReference type="EMBL" id="PQO45713.1"/>
    </source>
</evidence>
<dbReference type="InterPro" id="IPR011429">
    <property type="entry name" value="Cyt_c_Planctomycete-type"/>
</dbReference>
<dbReference type="GO" id="GO:0009055">
    <property type="term" value="F:electron transfer activity"/>
    <property type="evidence" value="ECO:0007669"/>
    <property type="project" value="InterPro"/>
</dbReference>
<dbReference type="InterPro" id="IPR036909">
    <property type="entry name" value="Cyt_c-like_dom_sf"/>
</dbReference>
<dbReference type="Gene3D" id="1.10.760.10">
    <property type="entry name" value="Cytochrome c-like domain"/>
    <property type="match status" value="1"/>
</dbReference>
<dbReference type="Pfam" id="PF07637">
    <property type="entry name" value="PSD5"/>
    <property type="match status" value="1"/>
</dbReference>
<reference evidence="8 9" key="1">
    <citation type="submission" date="2018-02" db="EMBL/GenBank/DDBJ databases">
        <title>Comparative genomes isolates from brazilian mangrove.</title>
        <authorList>
            <person name="Araujo J.E."/>
            <person name="Taketani R.G."/>
            <person name="Silva M.C.P."/>
            <person name="Loureco M.V."/>
            <person name="Andreote F.D."/>
        </authorList>
    </citation>
    <scope>NUCLEOTIDE SEQUENCE [LARGE SCALE GENOMIC DNA]</scope>
    <source>
        <strain evidence="8 9">Nap-Phe MGV</strain>
    </source>
</reference>
<dbReference type="InterPro" id="IPR011478">
    <property type="entry name" value="DUF1585"/>
</dbReference>
<dbReference type="EMBL" id="PUHZ01000013">
    <property type="protein sequence ID" value="PQO45713.1"/>
    <property type="molecule type" value="Genomic_DNA"/>
</dbReference>
<dbReference type="InterPro" id="IPR013043">
    <property type="entry name" value="DUF1595"/>
</dbReference>
<evidence type="ECO:0000259" key="6">
    <source>
        <dbReference type="Pfam" id="PF07635"/>
    </source>
</evidence>
<dbReference type="AlphaFoldDB" id="A0A2S8GMQ0"/>
<feature type="chain" id="PRO_5015506058" description="Cytochrome c domain-containing protein" evidence="1">
    <location>
        <begin position="26"/>
        <end position="813"/>
    </location>
</feature>
<name>A0A2S8GMQ0_9BACT</name>
<feature type="domain" description="DUF1588" evidence="4">
    <location>
        <begin position="618"/>
        <end position="716"/>
    </location>
</feature>
<evidence type="ECO:0000256" key="1">
    <source>
        <dbReference type="SAM" id="SignalP"/>
    </source>
</evidence>
<accession>A0A2S8GMQ0</accession>
<feature type="domain" description="DUF1595" evidence="7">
    <location>
        <begin position="402"/>
        <end position="462"/>
    </location>
</feature>
<dbReference type="RefSeq" id="WP_105335737.1">
    <property type="nucleotide sequence ID" value="NZ_PUHZ01000013.1"/>
</dbReference>
<protein>
    <recommendedName>
        <fullName evidence="10">Cytochrome c domain-containing protein</fullName>
    </recommendedName>
</protein>
<dbReference type="Proteomes" id="UP000237819">
    <property type="component" value="Unassembled WGS sequence"/>
</dbReference>
<feature type="domain" description="DUF1592" evidence="5">
    <location>
        <begin position="472"/>
        <end position="599"/>
    </location>
</feature>
<sequence>MPRLSIQFVFALTLWVSLSAQISRAETPVHAPFSKAVAPYLTKNCVHCHGPDAQEGDFRVDQLANDVGGGPSVNRWLEVIEKINNGEMPPKDEPEQPTAQQNAEVVEWLAARIEEGRAARLARKQPVSFHRLTRDEYANTVNDLFGVQFGVADPSGLNEDADWHGFERIGSVLSLSASHIEKYYSAAERILEEAYPTQPVQKQVVRKRALDLRGGPSNQEIEELEAQGLADKVRVDMWPGHEIQGGRPGPTGDMLKNGGLFKVRIQASGLKPPGGRAPHLTFYANKIDRLLFEQDILAPEDKPIVVEFLADLPAGGHNFQLTNDVPGPSNLPRSGRSGRRPFFSLQDGRIPWQIKLTDEEGAPLYPFLIVDWVEWEGPLLPPEIEEKRARFMPAKDGDMEQARVCLTRLCDAAFRRPAETDEVDDYFAIVESEIAAGADFRQAMKTAMLAILCSKNFLFVVEGDLEQPQADLNDFEIAARLSYLLWSTMPDEELFALAREGKLRDRDVLKQQVDRMLADEKAAKFSRDFPRQWLQMHKLGMFPPNKELYPDYDPHLERSMEGETYAYFREVLEKKLTLREFLDSDWTMVNPRLAMHYGIDGIEQDEYQRVNLPTGDPRGGLLTQAAILSLTSDGTRHRPVHRGVWVMQSVFGKSPPPPPANVNPIEPNPVDSPKATIRMKLEAHKHDPNCAACHRKIDPLGLAFDNFDAIGRWRDVEVVAAGTGANPPVDASGELPDGRQFATPHEFKQLLLADIDAFNRTFVEKLATYALRRTMTVDDRADMEAIAQRSKDADYRVRDLVEALVLSDLFQKR</sequence>
<feature type="domain" description="DUF1585" evidence="2">
    <location>
        <begin position="737"/>
        <end position="810"/>
    </location>
</feature>
<organism evidence="8 9">
    <name type="scientific">Blastopirellula marina</name>
    <dbReference type="NCBI Taxonomy" id="124"/>
    <lineage>
        <taxon>Bacteria</taxon>
        <taxon>Pseudomonadati</taxon>
        <taxon>Planctomycetota</taxon>
        <taxon>Planctomycetia</taxon>
        <taxon>Pirellulales</taxon>
        <taxon>Pirellulaceae</taxon>
        <taxon>Blastopirellula</taxon>
    </lineage>
</organism>
<dbReference type="GO" id="GO:0020037">
    <property type="term" value="F:heme binding"/>
    <property type="evidence" value="ECO:0007669"/>
    <property type="project" value="InterPro"/>
</dbReference>
<evidence type="ECO:0000259" key="2">
    <source>
        <dbReference type="Pfam" id="PF07624"/>
    </source>
</evidence>
<gene>
    <name evidence="8" type="ORF">C5Y93_12340</name>
</gene>
<dbReference type="Pfam" id="PF07631">
    <property type="entry name" value="PSD4"/>
    <property type="match status" value="1"/>
</dbReference>
<dbReference type="OrthoDB" id="175242at2"/>
<evidence type="ECO:0000259" key="5">
    <source>
        <dbReference type="Pfam" id="PF07631"/>
    </source>
</evidence>
<evidence type="ECO:0000259" key="7">
    <source>
        <dbReference type="Pfam" id="PF07637"/>
    </source>
</evidence>
<dbReference type="Pfam" id="PF07635">
    <property type="entry name" value="PSCyt1"/>
    <property type="match status" value="1"/>
</dbReference>
<dbReference type="InterPro" id="IPR013036">
    <property type="entry name" value="DUF1587"/>
</dbReference>
<dbReference type="Pfam" id="PF07626">
    <property type="entry name" value="PSD3"/>
    <property type="match status" value="1"/>
</dbReference>
<feature type="domain" description="Cytochrome C Planctomycete-type" evidence="6">
    <location>
        <begin position="45"/>
        <end position="92"/>
    </location>
</feature>
<proteinExistence type="predicted"/>
<evidence type="ECO:0008006" key="10">
    <source>
        <dbReference type="Google" id="ProtNLM"/>
    </source>
</evidence>
<evidence type="ECO:0000313" key="9">
    <source>
        <dbReference type="Proteomes" id="UP000237819"/>
    </source>
</evidence>
<dbReference type="Pfam" id="PF07627">
    <property type="entry name" value="PSCyt3"/>
    <property type="match status" value="1"/>
</dbReference>
<keyword evidence="1" id="KW-0732">Signal</keyword>